<sequence length="134" mass="14354">ERAREVLAGFVGRIEQVPPAYSAVHVDGRRAYELARAGKAAQLRPRTVEIHAIELLAFEEGRLTVDVTCAGGTYIRALARDVGAALGVGGYCARLKRTAVGPFTVEAAVAPEQLDPARDLLSPLKAVEHLPRLT</sequence>
<dbReference type="GO" id="GO:0006400">
    <property type="term" value="P:tRNA modification"/>
    <property type="evidence" value="ECO:0007669"/>
    <property type="project" value="TreeGrafter"/>
</dbReference>
<dbReference type="SUPFAM" id="SSF55120">
    <property type="entry name" value="Pseudouridine synthase"/>
    <property type="match status" value="1"/>
</dbReference>
<feature type="domain" description="Pseudouridine synthase II N-terminal" evidence="4">
    <location>
        <begin position="3"/>
        <end position="75"/>
    </location>
</feature>
<gene>
    <name evidence="6" type="ORF">S03H2_25916</name>
</gene>
<evidence type="ECO:0000256" key="3">
    <source>
        <dbReference type="ARBA" id="ARBA00023235"/>
    </source>
</evidence>
<proteinExistence type="predicted"/>
<keyword evidence="2" id="KW-0819">tRNA processing</keyword>
<evidence type="ECO:0000259" key="5">
    <source>
        <dbReference type="Pfam" id="PF16198"/>
    </source>
</evidence>
<accession>X1EX36</accession>
<dbReference type="GO" id="GO:1990481">
    <property type="term" value="P:mRNA pseudouridine synthesis"/>
    <property type="evidence" value="ECO:0007669"/>
    <property type="project" value="TreeGrafter"/>
</dbReference>
<evidence type="ECO:0000256" key="2">
    <source>
        <dbReference type="ARBA" id="ARBA00022694"/>
    </source>
</evidence>
<dbReference type="GO" id="GO:0003723">
    <property type="term" value="F:RNA binding"/>
    <property type="evidence" value="ECO:0007669"/>
    <property type="project" value="InterPro"/>
</dbReference>
<dbReference type="EMBL" id="BARU01014818">
    <property type="protein sequence ID" value="GAH37127.1"/>
    <property type="molecule type" value="Genomic_DNA"/>
</dbReference>
<dbReference type="Pfam" id="PF01509">
    <property type="entry name" value="TruB_N"/>
    <property type="match status" value="1"/>
</dbReference>
<evidence type="ECO:0000313" key="6">
    <source>
        <dbReference type="EMBL" id="GAH37127.1"/>
    </source>
</evidence>
<feature type="domain" description="tRNA pseudouridylate synthase B C-terminal" evidence="5">
    <location>
        <begin position="76"/>
        <end position="115"/>
    </location>
</feature>
<dbReference type="InterPro" id="IPR032819">
    <property type="entry name" value="TruB_C"/>
</dbReference>
<dbReference type="InterPro" id="IPR020103">
    <property type="entry name" value="PsdUridine_synth_cat_dom_sf"/>
</dbReference>
<dbReference type="InterPro" id="IPR002501">
    <property type="entry name" value="PsdUridine_synth_N"/>
</dbReference>
<evidence type="ECO:0000256" key="1">
    <source>
        <dbReference type="ARBA" id="ARBA00012787"/>
    </source>
</evidence>
<evidence type="ECO:0000259" key="4">
    <source>
        <dbReference type="Pfam" id="PF01509"/>
    </source>
</evidence>
<dbReference type="EC" id="5.4.99.25" evidence="1"/>
<feature type="non-terminal residue" evidence="6">
    <location>
        <position position="1"/>
    </location>
</feature>
<protein>
    <recommendedName>
        <fullName evidence="1">tRNA pseudouridine(55) synthase</fullName>
        <ecNumber evidence="1">5.4.99.25</ecNumber>
    </recommendedName>
</protein>
<dbReference type="InterPro" id="IPR014780">
    <property type="entry name" value="tRNA_psdUridine_synth_TruB"/>
</dbReference>
<dbReference type="Gene3D" id="3.30.2350.10">
    <property type="entry name" value="Pseudouridine synthase"/>
    <property type="match status" value="1"/>
</dbReference>
<name>X1EX36_9ZZZZ</name>
<dbReference type="Pfam" id="PF16198">
    <property type="entry name" value="TruB_C_2"/>
    <property type="match status" value="1"/>
</dbReference>
<dbReference type="GO" id="GO:0160148">
    <property type="term" value="F:tRNA pseudouridine(55) synthase activity"/>
    <property type="evidence" value="ECO:0007669"/>
    <property type="project" value="UniProtKB-EC"/>
</dbReference>
<reference evidence="6" key="1">
    <citation type="journal article" date="2014" name="Front. Microbiol.">
        <title>High frequency of phylogenetically diverse reductive dehalogenase-homologous genes in deep subseafloor sedimentary metagenomes.</title>
        <authorList>
            <person name="Kawai M."/>
            <person name="Futagami T."/>
            <person name="Toyoda A."/>
            <person name="Takaki Y."/>
            <person name="Nishi S."/>
            <person name="Hori S."/>
            <person name="Arai W."/>
            <person name="Tsubouchi T."/>
            <person name="Morono Y."/>
            <person name="Uchiyama I."/>
            <person name="Ito T."/>
            <person name="Fujiyama A."/>
            <person name="Inagaki F."/>
            <person name="Takami H."/>
        </authorList>
    </citation>
    <scope>NUCLEOTIDE SEQUENCE</scope>
    <source>
        <strain evidence="6">Expedition CK06-06</strain>
    </source>
</reference>
<dbReference type="AlphaFoldDB" id="X1EX36"/>
<feature type="non-terminal residue" evidence="6">
    <location>
        <position position="134"/>
    </location>
</feature>
<keyword evidence="3" id="KW-0413">Isomerase</keyword>
<comment type="caution">
    <text evidence="6">The sequence shown here is derived from an EMBL/GenBank/DDBJ whole genome shotgun (WGS) entry which is preliminary data.</text>
</comment>
<organism evidence="6">
    <name type="scientific">marine sediment metagenome</name>
    <dbReference type="NCBI Taxonomy" id="412755"/>
    <lineage>
        <taxon>unclassified sequences</taxon>
        <taxon>metagenomes</taxon>
        <taxon>ecological metagenomes</taxon>
    </lineage>
</organism>
<dbReference type="PANTHER" id="PTHR13767:SF2">
    <property type="entry name" value="PSEUDOURIDYLATE SYNTHASE TRUB1"/>
    <property type="match status" value="1"/>
</dbReference>
<dbReference type="PANTHER" id="PTHR13767">
    <property type="entry name" value="TRNA-PSEUDOURIDINE SYNTHASE"/>
    <property type="match status" value="1"/>
</dbReference>